<reference evidence="1" key="1">
    <citation type="journal article" date="2002" name="Nature">
        <title>The genome sequence and structure of rice chromosome 1.</title>
        <authorList>
            <person name="Sasaki T."/>
            <person name="Matsumoto T."/>
            <person name="Yamamoto K."/>
            <person name="Sakata K."/>
            <person name="Baba T."/>
            <person name="Katayose Y."/>
            <person name="Wu J."/>
            <person name="Niimura Y."/>
            <person name="Cheng Z."/>
            <person name="Nagamura Y."/>
            <person name="Antonio B.A."/>
            <person name="Kanamori H."/>
            <person name="Hosokawa S."/>
            <person name="Masukawa M."/>
            <person name="Arikawa K."/>
            <person name="Chiden Y."/>
            <person name="Hayashi M."/>
            <person name="Okamoto M."/>
            <person name="Ando T."/>
            <person name="Aoki H."/>
            <person name="Arita K."/>
            <person name="Hamada M."/>
            <person name="Harada C."/>
            <person name="Hijishita S."/>
            <person name="Honda M."/>
            <person name="Ichikawa Y."/>
            <person name="Idonuma A."/>
            <person name="Iijima M."/>
            <person name="Ikeda M."/>
            <person name="Ikeno M."/>
            <person name="Itoh S."/>
            <person name="Itoh T."/>
            <person name="Itoh Y."/>
            <person name="Itoh Y."/>
            <person name="Iwabuchi A."/>
            <person name="Kamiya K."/>
            <person name="Karasawa W."/>
            <person name="Katagiri S."/>
            <person name="Kikuta A."/>
            <person name="Kobayashi N."/>
            <person name="Kono I."/>
            <person name="Machita K."/>
            <person name="Maehara T."/>
            <person name="Mizuno H."/>
            <person name="Mizubayashi T."/>
            <person name="Mukai Y."/>
            <person name="Nagasaki H."/>
            <person name="Nakashima M."/>
            <person name="Nakama Y."/>
            <person name="Nakamichi Y."/>
            <person name="Nakamura M."/>
            <person name="Namiki N."/>
            <person name="Negishi M."/>
            <person name="Ohta I."/>
            <person name="Ono N."/>
            <person name="Saji S."/>
            <person name="Sakai K."/>
            <person name="Shibata M."/>
            <person name="Shimokawa T."/>
            <person name="Shomura A."/>
            <person name="Song J."/>
            <person name="Takazaki Y."/>
            <person name="Terasawa K."/>
            <person name="Tsuji K."/>
            <person name="Waki K."/>
            <person name="Yamagata H."/>
            <person name="Yamane H."/>
            <person name="Yoshiki S."/>
            <person name="Yoshihara R."/>
            <person name="Yukawa K."/>
            <person name="Zhong H."/>
            <person name="Iwama H."/>
            <person name="Endo T."/>
            <person name="Ito H."/>
            <person name="Hahn J.H."/>
            <person name="Kim H.I."/>
            <person name="Eun M.Y."/>
            <person name="Yano M."/>
            <person name="Jiang J."/>
            <person name="Gojobori T."/>
        </authorList>
    </citation>
    <scope>NUCLEOTIDE SEQUENCE</scope>
</reference>
<accession>Q5ZC96</accession>
<protein>
    <submittedName>
        <fullName evidence="1">Uncharacterized protein</fullName>
    </submittedName>
</protein>
<proteinExistence type="predicted"/>
<gene>
    <name evidence="2" type="ORF">B1329D01.29</name>
    <name evidence="1" type="ORF">P0043B10.15</name>
</gene>
<name>Q5ZC96_ORYSJ</name>
<dbReference type="EMBL" id="AP006530">
    <property type="protein sequence ID" value="BAD88345.1"/>
    <property type="molecule type" value="Genomic_DNA"/>
</dbReference>
<reference evidence="3" key="4">
    <citation type="journal article" date="2008" name="Nucleic Acids Res.">
        <title>The rice annotation project database (RAP-DB): 2008 update.</title>
        <authorList>
            <consortium name="The rice annotation project (RAP)"/>
        </authorList>
    </citation>
    <scope>GENOME REANNOTATION</scope>
    <source>
        <strain evidence="3">cv. Nipponbare</strain>
    </source>
</reference>
<reference evidence="2" key="2">
    <citation type="submission" date="2003-06" db="EMBL/GenBank/DDBJ databases">
        <title>Oryza sativa nipponbare(GA3) genomic DNA, chromosome 1, BAC clone:B1329D01.</title>
        <authorList>
            <person name="Sasaki T."/>
            <person name="Matsumoto T."/>
            <person name="Katayose Y."/>
        </authorList>
    </citation>
    <scope>NUCLEOTIDE SEQUENCE</scope>
</reference>
<dbReference type="EMBL" id="AP003236">
    <property type="protein sequence ID" value="BAD61444.1"/>
    <property type="molecule type" value="Genomic_DNA"/>
</dbReference>
<sequence>MVRWRGCGGEQGVLGVRFLVFDAIHWRRGGGWLLDHRFTERRDGRCGEMAILGVRR</sequence>
<evidence type="ECO:0000313" key="3">
    <source>
        <dbReference type="Proteomes" id="UP000000763"/>
    </source>
</evidence>
<evidence type="ECO:0000313" key="1">
    <source>
        <dbReference type="EMBL" id="BAD61444.1"/>
    </source>
</evidence>
<evidence type="ECO:0000313" key="2">
    <source>
        <dbReference type="EMBL" id="BAD88345.1"/>
    </source>
</evidence>
<dbReference type="Proteomes" id="UP000000763">
    <property type="component" value="Chromosome 1"/>
</dbReference>
<reference evidence="3" key="3">
    <citation type="journal article" date="2005" name="Nature">
        <title>The map-based sequence of the rice genome.</title>
        <authorList>
            <consortium name="International rice genome sequencing project (IRGSP)"/>
            <person name="Matsumoto T."/>
            <person name="Wu J."/>
            <person name="Kanamori H."/>
            <person name="Katayose Y."/>
            <person name="Fujisawa M."/>
            <person name="Namiki N."/>
            <person name="Mizuno H."/>
            <person name="Yamamoto K."/>
            <person name="Antonio B.A."/>
            <person name="Baba T."/>
            <person name="Sakata K."/>
            <person name="Nagamura Y."/>
            <person name="Aoki H."/>
            <person name="Arikawa K."/>
            <person name="Arita K."/>
            <person name="Bito T."/>
            <person name="Chiden Y."/>
            <person name="Fujitsuka N."/>
            <person name="Fukunaka R."/>
            <person name="Hamada M."/>
            <person name="Harada C."/>
            <person name="Hayashi A."/>
            <person name="Hijishita S."/>
            <person name="Honda M."/>
            <person name="Hosokawa S."/>
            <person name="Ichikawa Y."/>
            <person name="Idonuma A."/>
            <person name="Iijima M."/>
            <person name="Ikeda M."/>
            <person name="Ikeno M."/>
            <person name="Ito K."/>
            <person name="Ito S."/>
            <person name="Ito T."/>
            <person name="Ito Y."/>
            <person name="Ito Y."/>
            <person name="Iwabuchi A."/>
            <person name="Kamiya K."/>
            <person name="Karasawa W."/>
            <person name="Kurita K."/>
            <person name="Katagiri S."/>
            <person name="Kikuta A."/>
            <person name="Kobayashi H."/>
            <person name="Kobayashi N."/>
            <person name="Machita K."/>
            <person name="Maehara T."/>
            <person name="Masukawa M."/>
            <person name="Mizubayashi T."/>
            <person name="Mukai Y."/>
            <person name="Nagasaki H."/>
            <person name="Nagata Y."/>
            <person name="Naito S."/>
            <person name="Nakashima M."/>
            <person name="Nakama Y."/>
            <person name="Nakamichi Y."/>
            <person name="Nakamura M."/>
            <person name="Meguro A."/>
            <person name="Negishi M."/>
            <person name="Ohta I."/>
            <person name="Ohta T."/>
            <person name="Okamoto M."/>
            <person name="Ono N."/>
            <person name="Saji S."/>
            <person name="Sakaguchi M."/>
            <person name="Sakai K."/>
            <person name="Shibata M."/>
            <person name="Shimokawa T."/>
            <person name="Song J."/>
            <person name="Takazaki Y."/>
            <person name="Terasawa K."/>
            <person name="Tsugane M."/>
            <person name="Tsuji K."/>
            <person name="Ueda S."/>
            <person name="Waki K."/>
            <person name="Yamagata H."/>
            <person name="Yamamoto M."/>
            <person name="Yamamoto S."/>
            <person name="Yamane H."/>
            <person name="Yoshiki S."/>
            <person name="Yoshihara R."/>
            <person name="Yukawa K."/>
            <person name="Zhong H."/>
            <person name="Yano M."/>
            <person name="Yuan Q."/>
            <person name="Ouyang S."/>
            <person name="Liu J."/>
            <person name="Jones K.M."/>
            <person name="Gansberger K."/>
            <person name="Moffat K."/>
            <person name="Hill J."/>
            <person name="Bera J."/>
            <person name="Fadrosh D."/>
            <person name="Jin S."/>
            <person name="Johri S."/>
            <person name="Kim M."/>
            <person name="Overton L."/>
            <person name="Reardon M."/>
            <person name="Tsitrin T."/>
            <person name="Vuong H."/>
            <person name="Weaver B."/>
            <person name="Ciecko A."/>
            <person name="Tallon L."/>
            <person name="Jackson J."/>
            <person name="Pai G."/>
            <person name="Aken S.V."/>
            <person name="Utterback T."/>
            <person name="Reidmuller S."/>
            <person name="Feldblyum T."/>
            <person name="Hsiao J."/>
            <person name="Zismann V."/>
            <person name="Iobst S."/>
            <person name="de Vazeille A.R."/>
            <person name="Buell C.R."/>
            <person name="Ying K."/>
            <person name="Li Y."/>
            <person name="Lu T."/>
            <person name="Huang Y."/>
            <person name="Zhao Q."/>
            <person name="Feng Q."/>
            <person name="Zhang L."/>
            <person name="Zhu J."/>
            <person name="Weng Q."/>
            <person name="Mu J."/>
            <person name="Lu Y."/>
            <person name="Fan D."/>
            <person name="Liu Y."/>
            <person name="Guan J."/>
            <person name="Zhang Y."/>
            <person name="Yu S."/>
            <person name="Liu X."/>
            <person name="Zhang Y."/>
            <person name="Hong G."/>
            <person name="Han B."/>
            <person name="Choisne N."/>
            <person name="Demange N."/>
            <person name="Orjeda G."/>
            <person name="Samain S."/>
            <person name="Cattolico L."/>
            <person name="Pelletier E."/>
            <person name="Couloux A."/>
            <person name="Segurens B."/>
            <person name="Wincker P."/>
            <person name="D'Hont A."/>
            <person name="Scarpelli C."/>
            <person name="Weissenbach J."/>
            <person name="Salanoubat M."/>
            <person name="Quetier F."/>
            <person name="Yu Y."/>
            <person name="Kim H.R."/>
            <person name="Rambo T."/>
            <person name="Currie J."/>
            <person name="Collura K."/>
            <person name="Luo M."/>
            <person name="Yang T."/>
            <person name="Ammiraju J.S.S."/>
            <person name="Engler F."/>
            <person name="Soderlund C."/>
            <person name="Wing R.A."/>
            <person name="Palmer L.E."/>
            <person name="de la Bastide M."/>
            <person name="Spiegel L."/>
            <person name="Nascimento L."/>
            <person name="Zutavern T."/>
            <person name="O'Shaughnessy A."/>
            <person name="Dike S."/>
            <person name="Dedhia N."/>
            <person name="Preston R."/>
            <person name="Balija V."/>
            <person name="McCombie W.R."/>
            <person name="Chow T."/>
            <person name="Chen H."/>
            <person name="Chung M."/>
            <person name="Chen C."/>
            <person name="Shaw J."/>
            <person name="Wu H."/>
            <person name="Hsiao K."/>
            <person name="Chao Y."/>
            <person name="Chu M."/>
            <person name="Cheng C."/>
            <person name="Hour A."/>
            <person name="Lee P."/>
            <person name="Lin S."/>
            <person name="Lin Y."/>
            <person name="Liou J."/>
            <person name="Liu S."/>
            <person name="Hsing Y."/>
            <person name="Raghuvanshi S."/>
            <person name="Mohanty A."/>
            <person name="Bharti A.K."/>
            <person name="Gaur A."/>
            <person name="Gupta V."/>
            <person name="Kumar D."/>
            <person name="Ravi V."/>
            <person name="Vij S."/>
            <person name="Kapur A."/>
            <person name="Khurana P."/>
            <person name="Khurana P."/>
            <person name="Khurana J.P."/>
            <person name="Tyagi A.K."/>
            <person name="Gaikwad K."/>
            <person name="Singh A."/>
            <person name="Dalal V."/>
            <person name="Srivastava S."/>
            <person name="Dixit A."/>
            <person name="Pal A.K."/>
            <person name="Ghazi I.A."/>
            <person name="Yadav M."/>
            <person name="Pandit A."/>
            <person name="Bhargava A."/>
            <person name="Sureshbabu K."/>
            <person name="Batra K."/>
            <person name="Sharma T.R."/>
            <person name="Mohapatra T."/>
            <person name="Singh N.K."/>
            <person name="Messing J."/>
            <person name="Nelson A.B."/>
            <person name="Fuks G."/>
            <person name="Kavchok S."/>
            <person name="Keizer G."/>
            <person name="Linton E."/>
            <person name="Llaca V."/>
            <person name="Song R."/>
            <person name="Tanyolac B."/>
            <person name="Young S."/>
            <person name="Ho-Il K."/>
            <person name="Hahn J.H."/>
            <person name="Sangsakoo G."/>
            <person name="Vanavichit A."/>
            <person name="de Mattos Luiz.A.T."/>
            <person name="Zimmer P.D."/>
            <person name="Malone G."/>
            <person name="Dellagostin O."/>
            <person name="de Oliveira A.C."/>
            <person name="Bevan M."/>
            <person name="Bancroft I."/>
            <person name="Minx P."/>
            <person name="Cordum H."/>
            <person name="Wilson R."/>
            <person name="Cheng Z."/>
            <person name="Jin W."/>
            <person name="Jiang J."/>
            <person name="Leong S.A."/>
            <person name="Iwama H."/>
            <person name="Gojobori T."/>
            <person name="Itoh T."/>
            <person name="Niimura Y."/>
            <person name="Fujii Y."/>
            <person name="Habara T."/>
            <person name="Sakai H."/>
            <person name="Sato Y."/>
            <person name="Wilson G."/>
            <person name="Kumar K."/>
            <person name="McCouch S."/>
            <person name="Juretic N."/>
            <person name="Hoen D."/>
            <person name="Wright S."/>
            <person name="Bruskiewich R."/>
            <person name="Bureau T."/>
            <person name="Miyao A."/>
            <person name="Hirochika H."/>
            <person name="Nishikawa T."/>
            <person name="Kadowaki K."/>
            <person name="Sugiura M."/>
            <person name="Burr B."/>
            <person name="Sasaki T."/>
        </authorList>
    </citation>
    <scope>NUCLEOTIDE SEQUENCE [LARGE SCALE GENOMIC DNA]</scope>
    <source>
        <strain evidence="3">cv. Nipponbare</strain>
    </source>
</reference>
<dbReference type="AlphaFoldDB" id="Q5ZC96"/>
<organism evidence="1 3">
    <name type="scientific">Oryza sativa subsp. japonica</name>
    <name type="common">Rice</name>
    <dbReference type="NCBI Taxonomy" id="39947"/>
    <lineage>
        <taxon>Eukaryota</taxon>
        <taxon>Viridiplantae</taxon>
        <taxon>Streptophyta</taxon>
        <taxon>Embryophyta</taxon>
        <taxon>Tracheophyta</taxon>
        <taxon>Spermatophyta</taxon>
        <taxon>Magnoliopsida</taxon>
        <taxon>Liliopsida</taxon>
        <taxon>Poales</taxon>
        <taxon>Poaceae</taxon>
        <taxon>BOP clade</taxon>
        <taxon>Oryzoideae</taxon>
        <taxon>Oryzeae</taxon>
        <taxon>Oryzinae</taxon>
        <taxon>Oryza</taxon>
        <taxon>Oryza sativa</taxon>
    </lineage>
</organism>